<organism evidence="3 4">
    <name type="scientific">Helicobacter pylori Hp H-6</name>
    <dbReference type="NCBI Taxonomy" id="992061"/>
    <lineage>
        <taxon>Bacteria</taxon>
        <taxon>Pseudomonadati</taxon>
        <taxon>Campylobacterota</taxon>
        <taxon>Epsilonproteobacteria</taxon>
        <taxon>Campylobacterales</taxon>
        <taxon>Helicobacteraceae</taxon>
        <taxon>Helicobacter</taxon>
    </lineage>
</organism>
<comment type="caution">
    <text evidence="3">The sequence shown here is derived from an EMBL/GenBank/DDBJ whole genome shotgun (WGS) entry which is preliminary data.</text>
</comment>
<evidence type="ECO:0000256" key="1">
    <source>
        <dbReference type="SAM" id="Coils"/>
    </source>
</evidence>
<dbReference type="Proteomes" id="UP000004177">
    <property type="component" value="Unassembled WGS sequence"/>
</dbReference>
<protein>
    <submittedName>
        <fullName evidence="3">Uncharacterized protein</fullName>
    </submittedName>
</protein>
<accession>I9UGX2</accession>
<sequence length="90" mass="10823">MIDENFNCDKKLAHLNEEQPILEAPKKDKKDKKPKNPRNSKIKDLDFYASYVSKNVEIQKKFDETYRLCEQKQQELNNLLKELENLRKQL</sequence>
<proteinExistence type="predicted"/>
<keyword evidence="1" id="KW-0175">Coiled coil</keyword>
<evidence type="ECO:0000313" key="4">
    <source>
        <dbReference type="Proteomes" id="UP000004177"/>
    </source>
</evidence>
<reference evidence="3 4" key="1">
    <citation type="journal article" date="2013" name="Pathog. Dis.">
        <title>Genome sequences of 65 Helicobacter pylori strains isolated from asymptomatic individuals and patients with gastric cancer, peptic ulcer disease, or gastritis.</title>
        <authorList>
            <person name="Blanchard T.G."/>
            <person name="Czinn S.J."/>
            <person name="Correa P."/>
            <person name="Nakazawa T."/>
            <person name="Keelan M."/>
            <person name="Morningstar L."/>
            <person name="Santana-Cruz I."/>
            <person name="Maroo A."/>
            <person name="McCracken C."/>
            <person name="Shefchek K."/>
            <person name="Daugherty S."/>
            <person name="Song Y."/>
            <person name="Fraser C.M."/>
            <person name="Fricke W.F."/>
        </authorList>
    </citation>
    <scope>NUCLEOTIDE SEQUENCE [LARGE SCALE GENOMIC DNA]</scope>
    <source>
        <strain evidence="3 4">Hp H-6</strain>
    </source>
</reference>
<evidence type="ECO:0000256" key="2">
    <source>
        <dbReference type="SAM" id="MobiDB-lite"/>
    </source>
</evidence>
<gene>
    <name evidence="3" type="ORF">HPHPH6_1192</name>
</gene>
<dbReference type="EMBL" id="AKOZ01000005">
    <property type="protein sequence ID" value="EJB81136.1"/>
    <property type="molecule type" value="Genomic_DNA"/>
</dbReference>
<feature type="region of interest" description="Disordered" evidence="2">
    <location>
        <begin position="17"/>
        <end position="41"/>
    </location>
</feature>
<name>I9UGX2_HELPX</name>
<dbReference type="PATRIC" id="fig|992061.3.peg.1182"/>
<dbReference type="AlphaFoldDB" id="I9UGX2"/>
<feature type="compositionally biased region" description="Basic residues" evidence="2">
    <location>
        <begin position="27"/>
        <end position="40"/>
    </location>
</feature>
<evidence type="ECO:0000313" key="3">
    <source>
        <dbReference type="EMBL" id="EJB81136.1"/>
    </source>
</evidence>
<feature type="coiled-coil region" evidence="1">
    <location>
        <begin position="62"/>
        <end position="89"/>
    </location>
</feature>